<dbReference type="InterPro" id="IPR002293">
    <property type="entry name" value="AA/rel_permease1"/>
</dbReference>
<keyword evidence="3 5" id="KW-1133">Transmembrane helix</keyword>
<evidence type="ECO:0000256" key="2">
    <source>
        <dbReference type="ARBA" id="ARBA00022692"/>
    </source>
</evidence>
<dbReference type="STRING" id="100787.A0A0G4MWA1"/>
<dbReference type="Proteomes" id="UP000044602">
    <property type="component" value="Unassembled WGS sequence"/>
</dbReference>
<evidence type="ECO:0000256" key="4">
    <source>
        <dbReference type="ARBA" id="ARBA00023136"/>
    </source>
</evidence>
<evidence type="ECO:0000313" key="7">
    <source>
        <dbReference type="Proteomes" id="UP000044602"/>
    </source>
</evidence>
<feature type="non-terminal residue" evidence="6">
    <location>
        <position position="1"/>
    </location>
</feature>
<dbReference type="GO" id="GO:0016020">
    <property type="term" value="C:membrane"/>
    <property type="evidence" value="ECO:0007669"/>
    <property type="project" value="UniProtKB-SubCell"/>
</dbReference>
<feature type="non-terminal residue" evidence="6">
    <location>
        <position position="90"/>
    </location>
</feature>
<accession>A0A0G4MWA1</accession>
<organism evidence="6 7">
    <name type="scientific">Verticillium longisporum</name>
    <name type="common">Verticillium dahliae var. longisporum</name>
    <dbReference type="NCBI Taxonomy" id="100787"/>
    <lineage>
        <taxon>Eukaryota</taxon>
        <taxon>Fungi</taxon>
        <taxon>Dikarya</taxon>
        <taxon>Ascomycota</taxon>
        <taxon>Pezizomycotina</taxon>
        <taxon>Sordariomycetes</taxon>
        <taxon>Hypocreomycetidae</taxon>
        <taxon>Glomerellales</taxon>
        <taxon>Plectosphaerellaceae</taxon>
        <taxon>Verticillium</taxon>
    </lineage>
</organism>
<dbReference type="GO" id="GO:0022857">
    <property type="term" value="F:transmembrane transporter activity"/>
    <property type="evidence" value="ECO:0007669"/>
    <property type="project" value="InterPro"/>
</dbReference>
<protein>
    <submittedName>
        <fullName evidence="6">Uncharacterized protein</fullName>
    </submittedName>
</protein>
<keyword evidence="4 5" id="KW-0472">Membrane</keyword>
<reference evidence="7" key="1">
    <citation type="submission" date="2015-05" db="EMBL/GenBank/DDBJ databases">
        <authorList>
            <person name="Fogelqvist Johan"/>
        </authorList>
    </citation>
    <scope>NUCLEOTIDE SEQUENCE [LARGE SCALE GENOMIC DNA]</scope>
</reference>
<dbReference type="EMBL" id="CVQH01025360">
    <property type="protein sequence ID" value="CRK38270.1"/>
    <property type="molecule type" value="Genomic_DNA"/>
</dbReference>
<sequence>IIVSKAEFAASGEIAAATFFRTVFGKGGAEQALNFLVLLSSFGNLLVVLIGQSRSIREIGRQGVLPFTEFWVSTRPFGTPLGPYLLKWGM</sequence>
<gene>
    <name evidence="6" type="ORF">BN1708_020480</name>
</gene>
<comment type="subcellular location">
    <subcellularLocation>
        <location evidence="1">Membrane</location>
        <topology evidence="1">Multi-pass membrane protein</topology>
    </subcellularLocation>
</comment>
<keyword evidence="7" id="KW-1185">Reference proteome</keyword>
<evidence type="ECO:0000256" key="3">
    <source>
        <dbReference type="ARBA" id="ARBA00022989"/>
    </source>
</evidence>
<dbReference type="AlphaFoldDB" id="A0A0G4MWA1"/>
<dbReference type="Gene3D" id="1.20.1740.10">
    <property type="entry name" value="Amino acid/polyamine transporter I"/>
    <property type="match status" value="1"/>
</dbReference>
<evidence type="ECO:0000256" key="1">
    <source>
        <dbReference type="ARBA" id="ARBA00004141"/>
    </source>
</evidence>
<evidence type="ECO:0000313" key="6">
    <source>
        <dbReference type="EMBL" id="CRK38270.1"/>
    </source>
</evidence>
<proteinExistence type="predicted"/>
<name>A0A0G4MWA1_VERLO</name>
<evidence type="ECO:0000256" key="5">
    <source>
        <dbReference type="SAM" id="Phobius"/>
    </source>
</evidence>
<keyword evidence="2 5" id="KW-0812">Transmembrane</keyword>
<dbReference type="Pfam" id="PF13520">
    <property type="entry name" value="AA_permease_2"/>
    <property type="match status" value="1"/>
</dbReference>
<feature type="transmembrane region" description="Helical" evidence="5">
    <location>
        <begin position="32"/>
        <end position="51"/>
    </location>
</feature>